<gene>
    <name evidence="1" type="ORF">MJO28_003918</name>
</gene>
<protein>
    <submittedName>
        <fullName evidence="1">Uncharacterized protein</fullName>
    </submittedName>
</protein>
<reference evidence="2" key="1">
    <citation type="journal article" date="2018" name="BMC Genomics">
        <title>Genomic insights into host adaptation between the wheat stripe rust pathogen (Puccinia striiformis f. sp. tritici) and the barley stripe rust pathogen (Puccinia striiformis f. sp. hordei).</title>
        <authorList>
            <person name="Xia C."/>
            <person name="Wang M."/>
            <person name="Yin C."/>
            <person name="Cornejo O.E."/>
            <person name="Hulbert S.H."/>
            <person name="Chen X."/>
        </authorList>
    </citation>
    <scope>NUCLEOTIDE SEQUENCE [LARGE SCALE GENOMIC DNA]</scope>
    <source>
        <strain evidence="2">93-210</strain>
    </source>
</reference>
<evidence type="ECO:0000313" key="2">
    <source>
        <dbReference type="Proteomes" id="UP001060170"/>
    </source>
</evidence>
<comment type="caution">
    <text evidence="1">The sequence shown here is derived from an EMBL/GenBank/DDBJ whole genome shotgun (WGS) entry which is preliminary data.</text>
</comment>
<keyword evidence="2" id="KW-1185">Reference proteome</keyword>
<name>A0ACC0EMD6_9BASI</name>
<dbReference type="Proteomes" id="UP001060170">
    <property type="component" value="Chromosome 4"/>
</dbReference>
<proteinExistence type="predicted"/>
<dbReference type="EMBL" id="CM045868">
    <property type="protein sequence ID" value="KAI7956823.1"/>
    <property type="molecule type" value="Genomic_DNA"/>
</dbReference>
<reference evidence="1 2" key="3">
    <citation type="journal article" date="2022" name="Microbiol. Spectr.">
        <title>Folding features and dynamics of 3D genome architecture in plant fungal pathogens.</title>
        <authorList>
            <person name="Xia C."/>
        </authorList>
    </citation>
    <scope>NUCLEOTIDE SEQUENCE [LARGE SCALE GENOMIC DNA]</scope>
    <source>
        <strain evidence="1 2">93-210</strain>
    </source>
</reference>
<reference evidence="2" key="2">
    <citation type="journal article" date="2018" name="Mol. Plant Microbe Interact.">
        <title>Genome sequence resources for the wheat stripe rust pathogen (Puccinia striiformis f. sp. tritici) and the barley stripe rust pathogen (Puccinia striiformis f. sp. hordei).</title>
        <authorList>
            <person name="Xia C."/>
            <person name="Wang M."/>
            <person name="Yin C."/>
            <person name="Cornejo O.E."/>
            <person name="Hulbert S.H."/>
            <person name="Chen X."/>
        </authorList>
    </citation>
    <scope>NUCLEOTIDE SEQUENCE [LARGE SCALE GENOMIC DNA]</scope>
    <source>
        <strain evidence="2">93-210</strain>
    </source>
</reference>
<accession>A0ACC0EMD6</accession>
<sequence>MTEGSTRAFVSQDTSSLRIEDHLRHSFYRCLGMCRSVKLPTRSQTNTSHGSGNGLSGPFCGIDTNCEFKKPRSTPDFVQARVNSSRTCFLIE</sequence>
<organism evidence="1 2">
    <name type="scientific">Puccinia striiformis f. sp. tritici</name>
    <dbReference type="NCBI Taxonomy" id="168172"/>
    <lineage>
        <taxon>Eukaryota</taxon>
        <taxon>Fungi</taxon>
        <taxon>Dikarya</taxon>
        <taxon>Basidiomycota</taxon>
        <taxon>Pucciniomycotina</taxon>
        <taxon>Pucciniomycetes</taxon>
        <taxon>Pucciniales</taxon>
        <taxon>Pucciniaceae</taxon>
        <taxon>Puccinia</taxon>
    </lineage>
</organism>
<evidence type="ECO:0000313" key="1">
    <source>
        <dbReference type="EMBL" id="KAI7956823.1"/>
    </source>
</evidence>